<protein>
    <submittedName>
        <fullName evidence="2">Uncharacterized protein</fullName>
    </submittedName>
</protein>
<keyword evidence="1" id="KW-1133">Transmembrane helix</keyword>
<dbReference type="Proteomes" id="UP000800036">
    <property type="component" value="Unassembled WGS sequence"/>
</dbReference>
<sequence length="174" mass="19517">MAYQPPRATFPEDLPARKNRSCPGMRNFFSISISSYSLKTSDKAILARRICALTILILRTALNIRDIVWSAITGKIFWLVINIVLGIIGFFFIAWALAAIVEAQGRRKVLGMLMGRWHLDVFLLIVAIIHAGVFIGGFFGLSGDTTSLLWISLWLLIFLGYWITTRVPVEESSV</sequence>
<name>A0A6A5UP11_9PLEO</name>
<keyword evidence="1" id="KW-0472">Membrane</keyword>
<dbReference type="AlphaFoldDB" id="A0A6A5UP11"/>
<feature type="transmembrane region" description="Helical" evidence="1">
    <location>
        <begin position="76"/>
        <end position="101"/>
    </location>
</feature>
<feature type="transmembrane region" description="Helical" evidence="1">
    <location>
        <begin position="147"/>
        <end position="164"/>
    </location>
</feature>
<dbReference type="EMBL" id="ML976758">
    <property type="protein sequence ID" value="KAF1965669.1"/>
    <property type="molecule type" value="Genomic_DNA"/>
</dbReference>
<evidence type="ECO:0000256" key="1">
    <source>
        <dbReference type="SAM" id="Phobius"/>
    </source>
</evidence>
<organism evidence="2 3">
    <name type="scientific">Bimuria novae-zelandiae CBS 107.79</name>
    <dbReference type="NCBI Taxonomy" id="1447943"/>
    <lineage>
        <taxon>Eukaryota</taxon>
        <taxon>Fungi</taxon>
        <taxon>Dikarya</taxon>
        <taxon>Ascomycota</taxon>
        <taxon>Pezizomycotina</taxon>
        <taxon>Dothideomycetes</taxon>
        <taxon>Pleosporomycetidae</taxon>
        <taxon>Pleosporales</taxon>
        <taxon>Massarineae</taxon>
        <taxon>Didymosphaeriaceae</taxon>
        <taxon>Bimuria</taxon>
    </lineage>
</organism>
<dbReference type="OrthoDB" id="3750908at2759"/>
<accession>A0A6A5UP11</accession>
<evidence type="ECO:0000313" key="2">
    <source>
        <dbReference type="EMBL" id="KAF1965669.1"/>
    </source>
</evidence>
<reference evidence="2" key="1">
    <citation type="journal article" date="2020" name="Stud. Mycol.">
        <title>101 Dothideomycetes genomes: a test case for predicting lifestyles and emergence of pathogens.</title>
        <authorList>
            <person name="Haridas S."/>
            <person name="Albert R."/>
            <person name="Binder M."/>
            <person name="Bloem J."/>
            <person name="Labutti K."/>
            <person name="Salamov A."/>
            <person name="Andreopoulos B."/>
            <person name="Baker S."/>
            <person name="Barry K."/>
            <person name="Bills G."/>
            <person name="Bluhm B."/>
            <person name="Cannon C."/>
            <person name="Castanera R."/>
            <person name="Culley D."/>
            <person name="Daum C."/>
            <person name="Ezra D."/>
            <person name="Gonzalez J."/>
            <person name="Henrissat B."/>
            <person name="Kuo A."/>
            <person name="Liang C."/>
            <person name="Lipzen A."/>
            <person name="Lutzoni F."/>
            <person name="Magnuson J."/>
            <person name="Mondo S."/>
            <person name="Nolan M."/>
            <person name="Ohm R."/>
            <person name="Pangilinan J."/>
            <person name="Park H.-J."/>
            <person name="Ramirez L."/>
            <person name="Alfaro M."/>
            <person name="Sun H."/>
            <person name="Tritt A."/>
            <person name="Yoshinaga Y."/>
            <person name="Zwiers L.-H."/>
            <person name="Turgeon B."/>
            <person name="Goodwin S."/>
            <person name="Spatafora J."/>
            <person name="Crous P."/>
            <person name="Grigoriev I."/>
        </authorList>
    </citation>
    <scope>NUCLEOTIDE SEQUENCE</scope>
    <source>
        <strain evidence="2">CBS 107.79</strain>
    </source>
</reference>
<keyword evidence="1" id="KW-0812">Transmembrane</keyword>
<proteinExistence type="predicted"/>
<keyword evidence="3" id="KW-1185">Reference proteome</keyword>
<feature type="transmembrane region" description="Helical" evidence="1">
    <location>
        <begin position="121"/>
        <end position="141"/>
    </location>
</feature>
<gene>
    <name evidence="2" type="ORF">BU23DRAFT_519303</name>
</gene>
<evidence type="ECO:0000313" key="3">
    <source>
        <dbReference type="Proteomes" id="UP000800036"/>
    </source>
</evidence>